<dbReference type="RefSeq" id="WP_153355706.1">
    <property type="nucleotide sequence ID" value="NZ_WIVV01000023.1"/>
</dbReference>
<evidence type="ECO:0000256" key="6">
    <source>
        <dbReference type="ARBA" id="ARBA00023136"/>
    </source>
</evidence>
<organism evidence="8 9">
    <name type="scientific">Pseudomonas helleri</name>
    <dbReference type="NCBI Taxonomy" id="1608996"/>
    <lineage>
        <taxon>Bacteria</taxon>
        <taxon>Pseudomonadati</taxon>
        <taxon>Pseudomonadota</taxon>
        <taxon>Gammaproteobacteria</taxon>
        <taxon>Pseudomonadales</taxon>
        <taxon>Pseudomonadaceae</taxon>
        <taxon>Pseudomonas</taxon>
    </lineage>
</organism>
<dbReference type="SUPFAM" id="SSF52540">
    <property type="entry name" value="P-loop containing nucleoside triphosphate hydrolases"/>
    <property type="match status" value="1"/>
</dbReference>
<reference evidence="8 9" key="1">
    <citation type="submission" date="2019-10" db="EMBL/GenBank/DDBJ databases">
        <title>Evaluation of single-gene subtyping targets for Pseudomonas.</title>
        <authorList>
            <person name="Reichler S.J."/>
            <person name="Orsi R.H."/>
            <person name="Wiedmann M."/>
            <person name="Martin N.H."/>
            <person name="Murphy S.I."/>
        </authorList>
    </citation>
    <scope>NUCLEOTIDE SEQUENCE [LARGE SCALE GENOMIC DNA]</scope>
    <source>
        <strain evidence="8 9">FSL R10-1876</strain>
    </source>
</reference>
<dbReference type="PANTHER" id="PTHR43875">
    <property type="entry name" value="MALTODEXTRIN IMPORT ATP-BINDING PROTEIN MSMX"/>
    <property type="match status" value="1"/>
</dbReference>
<evidence type="ECO:0000313" key="9">
    <source>
        <dbReference type="Proteomes" id="UP000466863"/>
    </source>
</evidence>
<dbReference type="Gene3D" id="3.40.50.300">
    <property type="entry name" value="P-loop containing nucleotide triphosphate hydrolases"/>
    <property type="match status" value="1"/>
</dbReference>
<dbReference type="FunFam" id="3.40.50.300:FF:000042">
    <property type="entry name" value="Maltose/maltodextrin ABC transporter, ATP-binding protein"/>
    <property type="match status" value="1"/>
</dbReference>
<keyword evidence="6" id="KW-0472">Membrane</keyword>
<dbReference type="GO" id="GO:0005524">
    <property type="term" value="F:ATP binding"/>
    <property type="evidence" value="ECO:0007669"/>
    <property type="project" value="UniProtKB-KW"/>
</dbReference>
<comment type="caution">
    <text evidence="8">The sequence shown here is derived from an EMBL/GenBank/DDBJ whole genome shotgun (WGS) entry which is preliminary data.</text>
</comment>
<evidence type="ECO:0000259" key="7">
    <source>
        <dbReference type="PROSITE" id="PS50893"/>
    </source>
</evidence>
<evidence type="ECO:0000256" key="3">
    <source>
        <dbReference type="ARBA" id="ARBA00022741"/>
    </source>
</evidence>
<dbReference type="InterPro" id="IPR003439">
    <property type="entry name" value="ABC_transporter-like_ATP-bd"/>
</dbReference>
<keyword evidence="4 8" id="KW-0067">ATP-binding</keyword>
<dbReference type="InterPro" id="IPR003593">
    <property type="entry name" value="AAA+_ATPase"/>
</dbReference>
<dbReference type="PANTHER" id="PTHR43875:SF15">
    <property type="entry name" value="TREHALOSE IMPORT ATP-BINDING PROTEIN SUGC"/>
    <property type="match status" value="1"/>
</dbReference>
<keyword evidence="5" id="KW-1278">Translocase</keyword>
<evidence type="ECO:0000256" key="2">
    <source>
        <dbReference type="ARBA" id="ARBA00022475"/>
    </source>
</evidence>
<sequence>MSRVILKNVRKAFDGRVNAIEHLDLQIEAGEFFVLLGPSGCGKTTTLRCIAGLEEPDGGQILLGERAVADVQQGLFVAPEKRNIGMVFQNYALWPHMTVRQNVSYPLKTRTRLGEAQQRQVIEALQLVGLHDHAERYPAELSGGQQQRVALARALVARPGLMLFDEPLSNMDAQLRIRLRQDLRRIHDELGYTAVYVTHDHAEALALADRIAVMNVGKLEQVGTPSEIFLTPRTHFVAEFVGFENILRGQISVASDGVAKVPISGSDQWLASSNPAGLLPGAAVWLALRAAQVVAVPLEHPAPANATVLAGVISQITYAGDRYLAQAQVQGLTLAVTLALDVWGTTAHTRESLSGRAVNLLIQPGAAVLMPRDESPETLVAEPVATGREAA</sequence>
<evidence type="ECO:0000313" key="8">
    <source>
        <dbReference type="EMBL" id="MQU42337.1"/>
    </source>
</evidence>
<dbReference type="SMART" id="SM00382">
    <property type="entry name" value="AAA"/>
    <property type="match status" value="1"/>
</dbReference>
<dbReference type="SUPFAM" id="SSF50331">
    <property type="entry name" value="MOP-like"/>
    <property type="match status" value="1"/>
</dbReference>
<dbReference type="InterPro" id="IPR027417">
    <property type="entry name" value="P-loop_NTPase"/>
</dbReference>
<protein>
    <submittedName>
        <fullName evidence="8">ATP-binding cassette domain-containing protein</fullName>
    </submittedName>
</protein>
<dbReference type="PROSITE" id="PS00211">
    <property type="entry name" value="ABC_TRANSPORTER_1"/>
    <property type="match status" value="1"/>
</dbReference>
<feature type="domain" description="ABC transporter" evidence="7">
    <location>
        <begin position="4"/>
        <end position="241"/>
    </location>
</feature>
<dbReference type="GO" id="GO:0055052">
    <property type="term" value="C:ATP-binding cassette (ABC) transporter complex, substrate-binding subunit-containing"/>
    <property type="evidence" value="ECO:0007669"/>
    <property type="project" value="TreeGrafter"/>
</dbReference>
<dbReference type="InterPro" id="IPR017871">
    <property type="entry name" value="ABC_transporter-like_CS"/>
</dbReference>
<proteinExistence type="predicted"/>
<evidence type="ECO:0000256" key="1">
    <source>
        <dbReference type="ARBA" id="ARBA00022448"/>
    </source>
</evidence>
<keyword evidence="2" id="KW-1003">Cell membrane</keyword>
<dbReference type="InterPro" id="IPR008995">
    <property type="entry name" value="Mo/tungstate-bd_C_term_dom"/>
</dbReference>
<dbReference type="EMBL" id="WIVV01000023">
    <property type="protein sequence ID" value="MQU42337.1"/>
    <property type="molecule type" value="Genomic_DNA"/>
</dbReference>
<dbReference type="Proteomes" id="UP000466863">
    <property type="component" value="Unassembled WGS sequence"/>
</dbReference>
<dbReference type="Pfam" id="PF00005">
    <property type="entry name" value="ABC_tran"/>
    <property type="match status" value="1"/>
</dbReference>
<evidence type="ECO:0000256" key="5">
    <source>
        <dbReference type="ARBA" id="ARBA00022967"/>
    </source>
</evidence>
<dbReference type="GO" id="GO:0140359">
    <property type="term" value="F:ABC-type transporter activity"/>
    <property type="evidence" value="ECO:0007669"/>
    <property type="project" value="UniProtKB-ARBA"/>
</dbReference>
<keyword evidence="3" id="KW-0547">Nucleotide-binding</keyword>
<dbReference type="PROSITE" id="PS50893">
    <property type="entry name" value="ABC_TRANSPORTER_2"/>
    <property type="match status" value="1"/>
</dbReference>
<dbReference type="GO" id="GO:0016887">
    <property type="term" value="F:ATP hydrolysis activity"/>
    <property type="evidence" value="ECO:0007669"/>
    <property type="project" value="InterPro"/>
</dbReference>
<dbReference type="InterPro" id="IPR047641">
    <property type="entry name" value="ABC_transpr_MalK/UgpC-like"/>
</dbReference>
<dbReference type="AlphaFoldDB" id="A0A6I1WLQ1"/>
<gene>
    <name evidence="8" type="ORF">GHO28_07405</name>
</gene>
<accession>A0A6I1WLQ1</accession>
<name>A0A6I1WLQ1_9PSED</name>
<evidence type="ECO:0000256" key="4">
    <source>
        <dbReference type="ARBA" id="ARBA00022840"/>
    </source>
</evidence>
<keyword evidence="1" id="KW-0813">Transport</keyword>